<keyword evidence="13" id="KW-0598">Phosphotransferase system</keyword>
<evidence type="ECO:0000256" key="12">
    <source>
        <dbReference type="ARBA" id="ARBA00022679"/>
    </source>
</evidence>
<evidence type="ECO:0000256" key="3">
    <source>
        <dbReference type="ARBA" id="ARBA00004496"/>
    </source>
</evidence>
<dbReference type="SUPFAM" id="SSF52728">
    <property type="entry name" value="PTS IIb component"/>
    <property type="match status" value="1"/>
</dbReference>
<dbReference type="Gene3D" id="3.40.50.510">
    <property type="entry name" value="Phosphotransferase system, mannose-type IIA component"/>
    <property type="match status" value="1"/>
</dbReference>
<sequence>MVNLIIASHGDFAKGILMSGTMIFGEQENVEVVTFLPNEGPDDLDKHYQEALAKFDNDDDVLFLVDLWGGSPFNRASLIQQKNPEKTAILSGLNLPMLIEAYGGRLGMNTAAELAAYLVPVARDGVKSIPEAKAADAATDTATEDDTDQPEVVVASEAEHTGHATMNIKLARIDTRLLHGQVATAWTKYANPNRIIVVSDGVARDELRKTLITQAAPVGVKVNVIPLAKYMEVWDDARFSGQKVMLLFENPQDLEKVVSQGAEIPKVNIGSMAHSEGKRMITNAVSVDDNDIDTLKKLRDQGVSFYVQKVPADGEQDIWKLLKDKTKS</sequence>
<keyword evidence="9" id="KW-0963">Cytoplasm</keyword>
<dbReference type="GO" id="GO:0008982">
    <property type="term" value="F:protein-N(PI)-phosphohistidine-sugar phosphotransferase activity"/>
    <property type="evidence" value="ECO:0007669"/>
    <property type="project" value="InterPro"/>
</dbReference>
<evidence type="ECO:0000256" key="20">
    <source>
        <dbReference type="PIRSR" id="PIRSR618455-2"/>
    </source>
</evidence>
<dbReference type="GO" id="GO:0009401">
    <property type="term" value="P:phosphoenolpyruvate-dependent sugar phosphotransferase system"/>
    <property type="evidence" value="ECO:0007669"/>
    <property type="project" value="UniProtKB-KW"/>
</dbReference>
<dbReference type="Proteomes" id="UP000295681">
    <property type="component" value="Unassembled WGS sequence"/>
</dbReference>
<evidence type="ECO:0000259" key="22">
    <source>
        <dbReference type="PROSITE" id="PS51101"/>
    </source>
</evidence>
<evidence type="ECO:0000256" key="1">
    <source>
        <dbReference type="ARBA" id="ARBA00000514"/>
    </source>
</evidence>
<evidence type="ECO:0000256" key="5">
    <source>
        <dbReference type="ARBA" id="ARBA00011929"/>
    </source>
</evidence>
<dbReference type="RefSeq" id="WP_010008811.1">
    <property type="nucleotide sequence ID" value="NZ_JAGYGP010000001.1"/>
</dbReference>
<dbReference type="PROSITE" id="PS51101">
    <property type="entry name" value="PTS_EIIB_TYPE_4"/>
    <property type="match status" value="1"/>
</dbReference>
<dbReference type="PROSITE" id="PS51096">
    <property type="entry name" value="PTS_EIIA_TYPE_4"/>
    <property type="match status" value="1"/>
</dbReference>
<keyword evidence="12" id="KW-0808">Transferase</keyword>
<dbReference type="Gene3D" id="3.40.35.10">
    <property type="entry name" value="Phosphotransferase system, sorbose subfamily IIB component"/>
    <property type="match status" value="1"/>
</dbReference>
<protein>
    <recommendedName>
        <fullName evidence="6">PTS system mannose-specific EIIAB component</fullName>
        <ecNumber evidence="5">2.7.1.191</ecNumber>
    </recommendedName>
    <alternativeName>
        <fullName evidence="18">EIIAB-Man</fullName>
    </alternativeName>
    <alternativeName>
        <fullName evidence="17">EIII-Man</fullName>
    </alternativeName>
</protein>
<dbReference type="SUPFAM" id="SSF53062">
    <property type="entry name" value="PTS system fructose IIA component-like"/>
    <property type="match status" value="1"/>
</dbReference>
<dbReference type="NCBIfam" id="TIGR00854">
    <property type="entry name" value="pts-sorbose"/>
    <property type="match status" value="1"/>
</dbReference>
<evidence type="ECO:0000256" key="18">
    <source>
        <dbReference type="ARBA" id="ARBA00032197"/>
    </source>
</evidence>
<evidence type="ECO:0000256" key="14">
    <source>
        <dbReference type="ARBA" id="ARBA00022777"/>
    </source>
</evidence>
<evidence type="ECO:0000256" key="2">
    <source>
        <dbReference type="ARBA" id="ARBA00004236"/>
    </source>
</evidence>
<dbReference type="NCBIfam" id="TIGR00824">
    <property type="entry name" value="EIIA-man"/>
    <property type="match status" value="1"/>
</dbReference>
<dbReference type="InterPro" id="IPR018455">
    <property type="entry name" value="PTS_IIB_sorbose-sp_subgr"/>
</dbReference>
<dbReference type="PANTHER" id="PTHR33799:SF1">
    <property type="entry name" value="PTS SYSTEM MANNOSE-SPECIFIC EIIAB COMPONENT-RELATED"/>
    <property type="match status" value="1"/>
</dbReference>
<comment type="function">
    <text evidence="16">The phosphoenolpyruvate-dependent sugar phosphotransferase system (sugar PTS), a major carbohydrate active transport system, catalyzes the phosphorylation of incoming sugar substrates concomitantly with their translocation across the cell membrane. The enzyme II ManXYZ PTS system is involved in mannose transport.</text>
</comment>
<dbReference type="InterPro" id="IPR051471">
    <property type="entry name" value="Bacterial_PTS_sugar_comp"/>
</dbReference>
<evidence type="ECO:0000256" key="8">
    <source>
        <dbReference type="ARBA" id="ARBA00022475"/>
    </source>
</evidence>
<feature type="active site" description="Pros-phosphohistidine intermediate; for EIIB activity" evidence="19">
    <location>
        <position position="179"/>
    </location>
</feature>
<dbReference type="GO" id="GO:0005737">
    <property type="term" value="C:cytoplasm"/>
    <property type="evidence" value="ECO:0007669"/>
    <property type="project" value="UniProtKB-SubCell"/>
</dbReference>
<evidence type="ECO:0000256" key="7">
    <source>
        <dbReference type="ARBA" id="ARBA00022448"/>
    </source>
</evidence>
<dbReference type="EC" id="2.7.1.191" evidence="5"/>
<evidence type="ECO:0000256" key="13">
    <source>
        <dbReference type="ARBA" id="ARBA00022683"/>
    </source>
</evidence>
<comment type="catalytic activity">
    <reaction evidence="1">
        <text>D-mannose(out) + N(pros)-phospho-L-histidyl-[protein] = D-mannose 6-phosphate(in) + L-histidyl-[protein]</text>
        <dbReference type="Rhea" id="RHEA:49232"/>
        <dbReference type="Rhea" id="RHEA-COMP:9745"/>
        <dbReference type="Rhea" id="RHEA-COMP:9746"/>
        <dbReference type="ChEBI" id="CHEBI:4208"/>
        <dbReference type="ChEBI" id="CHEBI:29979"/>
        <dbReference type="ChEBI" id="CHEBI:58735"/>
        <dbReference type="ChEBI" id="CHEBI:64837"/>
        <dbReference type="EC" id="2.7.1.191"/>
    </reaction>
</comment>
<dbReference type="InterPro" id="IPR036662">
    <property type="entry name" value="PTS_EIIA_man-typ_sf"/>
</dbReference>
<evidence type="ECO:0000259" key="21">
    <source>
        <dbReference type="PROSITE" id="PS51096"/>
    </source>
</evidence>
<accession>A0A4R5NB22</accession>
<dbReference type="InterPro" id="IPR004701">
    <property type="entry name" value="PTS_EIIA_man-typ"/>
</dbReference>
<comment type="subcellular location">
    <subcellularLocation>
        <location evidence="2">Cell membrane</location>
    </subcellularLocation>
    <subcellularLocation>
        <location evidence="3">Cytoplasm</location>
    </subcellularLocation>
</comment>
<dbReference type="PANTHER" id="PTHR33799">
    <property type="entry name" value="PTS PERMEASE-RELATED-RELATED"/>
    <property type="match status" value="1"/>
</dbReference>
<keyword evidence="10" id="KW-0597">Phosphoprotein</keyword>
<evidence type="ECO:0000256" key="6">
    <source>
        <dbReference type="ARBA" id="ARBA00021685"/>
    </source>
</evidence>
<evidence type="ECO:0000256" key="17">
    <source>
        <dbReference type="ARBA" id="ARBA00030229"/>
    </source>
</evidence>
<name>A0A4R5NB22_9LACO</name>
<feature type="modified residue" description="N6-acetyllysine" evidence="20">
    <location>
        <position position="54"/>
    </location>
</feature>
<keyword evidence="8" id="KW-1003">Cell membrane</keyword>
<dbReference type="STRING" id="907931.GCA_000165675_00302"/>
<evidence type="ECO:0000256" key="9">
    <source>
        <dbReference type="ARBA" id="ARBA00022490"/>
    </source>
</evidence>
<dbReference type="GO" id="GO:0005886">
    <property type="term" value="C:plasma membrane"/>
    <property type="evidence" value="ECO:0007669"/>
    <property type="project" value="UniProtKB-SubCell"/>
</dbReference>
<keyword evidence="11" id="KW-0762">Sugar transport</keyword>
<evidence type="ECO:0000256" key="19">
    <source>
        <dbReference type="PIRSR" id="PIRSR618455-1"/>
    </source>
</evidence>
<dbReference type="AlphaFoldDB" id="A0A4R5NB22"/>
<dbReference type="InterPro" id="IPR013789">
    <property type="entry name" value="PTS_EIIA_man"/>
</dbReference>
<feature type="domain" description="PTS EIIB type-4" evidence="22">
    <location>
        <begin position="164"/>
        <end position="328"/>
    </location>
</feature>
<comment type="caution">
    <text evidence="23">The sequence shown here is derived from an EMBL/GenBank/DDBJ whole genome shotgun (WGS) entry which is preliminary data.</text>
</comment>
<evidence type="ECO:0000256" key="15">
    <source>
        <dbReference type="ARBA" id="ARBA00023136"/>
    </source>
</evidence>
<proteinExistence type="predicted"/>
<keyword evidence="7" id="KW-0813">Transport</keyword>
<keyword evidence="24" id="KW-1185">Reference proteome</keyword>
<keyword evidence="15" id="KW-0472">Membrane</keyword>
<feature type="active site" description="Tele-phosphohistidine intermediate; for EIIA activity" evidence="19">
    <location>
        <position position="9"/>
    </location>
</feature>
<dbReference type="Pfam" id="PF03830">
    <property type="entry name" value="PTSIIB_sorb"/>
    <property type="match status" value="1"/>
</dbReference>
<keyword evidence="14" id="KW-0418">Kinase</keyword>
<dbReference type="InterPro" id="IPR004720">
    <property type="entry name" value="PTS_IIB_sorbose-sp"/>
</dbReference>
<reference evidence="23 24" key="1">
    <citation type="journal article" date="2019" name="Appl. Microbiol. Biotechnol.">
        <title>Uncovering carbohydrate metabolism through a genotype-phenotype association study of 56 lactic acid bacteria genomes.</title>
        <authorList>
            <person name="Buron-Moles G."/>
            <person name="Chailyan A."/>
            <person name="Dolejs I."/>
            <person name="Forster J."/>
            <person name="Miks M.H."/>
        </authorList>
    </citation>
    <scope>NUCLEOTIDE SEQUENCE [LARGE SCALE GENOMIC DNA]</scope>
    <source>
        <strain evidence="23 24">ATCC 700006</strain>
    </source>
</reference>
<comment type="subunit">
    <text evidence="4">Homodimer.</text>
</comment>
<dbReference type="Pfam" id="PF03610">
    <property type="entry name" value="EIIA-man"/>
    <property type="match status" value="1"/>
</dbReference>
<dbReference type="EMBL" id="PUFI01000005">
    <property type="protein sequence ID" value="TDG69608.1"/>
    <property type="molecule type" value="Genomic_DNA"/>
</dbReference>
<dbReference type="InterPro" id="IPR036667">
    <property type="entry name" value="PTS_IIB_sorbose-sp_sf"/>
</dbReference>
<dbReference type="CDD" id="cd00006">
    <property type="entry name" value="PTS_IIA_man"/>
    <property type="match status" value="1"/>
</dbReference>
<feature type="modified residue" description="Phosphohistidine; by EIIA" evidence="20">
    <location>
        <position position="179"/>
    </location>
</feature>
<evidence type="ECO:0000256" key="4">
    <source>
        <dbReference type="ARBA" id="ARBA00011738"/>
    </source>
</evidence>
<dbReference type="GO" id="GO:0016301">
    <property type="term" value="F:kinase activity"/>
    <property type="evidence" value="ECO:0007669"/>
    <property type="project" value="UniProtKB-KW"/>
</dbReference>
<gene>
    <name evidence="23" type="ORF">C5L23_001070</name>
</gene>
<feature type="modified residue" description="Phosphohistidine; by HPr" evidence="20">
    <location>
        <position position="9"/>
    </location>
</feature>
<dbReference type="CDD" id="cd00001">
    <property type="entry name" value="PTS_IIB_man"/>
    <property type="match status" value="1"/>
</dbReference>
<feature type="domain" description="PTS EIIA type-4" evidence="21">
    <location>
        <begin position="1"/>
        <end position="126"/>
    </location>
</feature>
<dbReference type="InterPro" id="IPR033887">
    <property type="entry name" value="PTS_IIA_man"/>
</dbReference>
<evidence type="ECO:0000313" key="23">
    <source>
        <dbReference type="EMBL" id="TDG69608.1"/>
    </source>
</evidence>
<evidence type="ECO:0000313" key="24">
    <source>
        <dbReference type="Proteomes" id="UP000295681"/>
    </source>
</evidence>
<evidence type="ECO:0000256" key="10">
    <source>
        <dbReference type="ARBA" id="ARBA00022553"/>
    </source>
</evidence>
<evidence type="ECO:0000256" key="11">
    <source>
        <dbReference type="ARBA" id="ARBA00022597"/>
    </source>
</evidence>
<organism evidence="23 24">
    <name type="scientific">Leuconostoc fallax</name>
    <dbReference type="NCBI Taxonomy" id="1251"/>
    <lineage>
        <taxon>Bacteria</taxon>
        <taxon>Bacillati</taxon>
        <taxon>Bacillota</taxon>
        <taxon>Bacilli</taxon>
        <taxon>Lactobacillales</taxon>
        <taxon>Lactobacillaceae</taxon>
        <taxon>Leuconostoc</taxon>
    </lineage>
</organism>
<evidence type="ECO:0000256" key="16">
    <source>
        <dbReference type="ARBA" id="ARBA00023757"/>
    </source>
</evidence>